<evidence type="ECO:0000313" key="5">
    <source>
        <dbReference type="EMBL" id="TGJ85681.1"/>
    </source>
</evidence>
<comment type="subcellular location">
    <subcellularLocation>
        <location evidence="1">Nucleus</location>
    </subcellularLocation>
</comment>
<dbReference type="PANTHER" id="PTHR12585:SF70">
    <property type="entry name" value="RAD21_REC8 N TERMINAL DOMAIN PROTEIN (AFU_ORTHOLOGUE AFUA_6G02900)"/>
    <property type="match status" value="1"/>
</dbReference>
<dbReference type="OrthoDB" id="5427633at2759"/>
<feature type="compositionally biased region" description="Basic and acidic residues" evidence="3">
    <location>
        <begin position="502"/>
        <end position="514"/>
    </location>
</feature>
<feature type="compositionally biased region" description="Polar residues" evidence="3">
    <location>
        <begin position="464"/>
        <end position="480"/>
    </location>
</feature>
<dbReference type="CDD" id="cd21789">
    <property type="entry name" value="Rad21_Rec8_M_SpRec8p-like"/>
    <property type="match status" value="1"/>
</dbReference>
<dbReference type="EMBL" id="SKBN01000041">
    <property type="protein sequence ID" value="TGJ85681.1"/>
    <property type="molecule type" value="Genomic_DNA"/>
</dbReference>
<feature type="compositionally biased region" description="Low complexity" evidence="3">
    <location>
        <begin position="148"/>
        <end position="157"/>
    </location>
</feature>
<feature type="compositionally biased region" description="Acidic residues" evidence="3">
    <location>
        <begin position="435"/>
        <end position="450"/>
    </location>
</feature>
<feature type="compositionally biased region" description="Basic and acidic residues" evidence="3">
    <location>
        <begin position="412"/>
        <end position="429"/>
    </location>
</feature>
<dbReference type="InterPro" id="IPR006910">
    <property type="entry name" value="Rad21_Rec8_N"/>
</dbReference>
<keyword evidence="6" id="KW-1185">Reference proteome</keyword>
<accession>A0A4Z0Z1T1</accession>
<dbReference type="STRING" id="37992.A0A4Z0Z1T1"/>
<dbReference type="InterPro" id="IPR039781">
    <property type="entry name" value="Rad21/Rec8-like"/>
</dbReference>
<keyword evidence="2" id="KW-0539">Nucleus</keyword>
<proteinExistence type="predicted"/>
<evidence type="ECO:0000313" key="6">
    <source>
        <dbReference type="Proteomes" id="UP000297716"/>
    </source>
</evidence>
<sequence length="665" mass="73738">MFYSHEILTSRQYGVATIWLVATTSNKSSTRRVTRKAIQEVDVQRACGKILEPGAPIALRLQGNLLYGVSRVHNQQCTYLVADAKKTQDQMKLFFKAFPNNQLDPEAGKARPEDNLIEDDRAFDPNMPLPQFDLEFLVATHENTQKTSSQMSPQSSQLPGSRSPGQGFAIQLDIDHSSSLGYHGSPFGLGDLSSARNPGDEPLIFPQDDDVFGTQEDWGIEIDGNGNIIESTEPQLPPLPTIQGEHDVQTSVVPFDKEYVHDDQGDIIMQEEPLPEAEPFPERRQHVPWQDDERPIRQKLARRKRKLHKDEETQLTRRAVREWQSHYLENCGACPTRSVSATQAKRNAMLLTFGLGIGNIGQNIGVPGLIHPLAVEFSGDALFTAITGIEVEEPRGKRRSASEAIEDNEQDEERRVKPRLMEKEKEQEQARAAQEDEFINFDDPFGDEAPPEVGREAERPMSDHLSSTLLPWNRGSSAVPGSSARAPNPAQQGRDLSSPLGKRGDPQDIVRYSDDTPMGGLGGDDNFGGGFGSADSSFEGLQVLDIGHEGHGLEGEPTAAEIQAQNDHLFAQLDREGYNFVNFIQDAVDQNGERREDADFDMDRKWLAFDDLFMPQVTPQSTAAQAFYQTLCLVTKGRIYVEQDGAGQTPFGAIWVGMKVAAGVF</sequence>
<reference evidence="5 6" key="1">
    <citation type="submission" date="2019-03" db="EMBL/GenBank/DDBJ databases">
        <title>Draft genome sequence of Xylaria hypoxylon DSM 108379, a ubiquitous saprotrophic-parasitic fungi on hardwood.</title>
        <authorList>
            <person name="Buettner E."/>
            <person name="Leonhardt S."/>
            <person name="Gebauer A.M."/>
            <person name="Liers C."/>
            <person name="Hofrichter M."/>
            <person name="Kellner H."/>
        </authorList>
    </citation>
    <scope>NUCLEOTIDE SEQUENCE [LARGE SCALE GENOMIC DNA]</scope>
    <source>
        <strain evidence="5 6">DSM 108379</strain>
    </source>
</reference>
<feature type="region of interest" description="Disordered" evidence="3">
    <location>
        <begin position="143"/>
        <end position="168"/>
    </location>
</feature>
<dbReference type="GO" id="GO:0003682">
    <property type="term" value="F:chromatin binding"/>
    <property type="evidence" value="ECO:0007669"/>
    <property type="project" value="TreeGrafter"/>
</dbReference>
<dbReference type="Proteomes" id="UP000297716">
    <property type="component" value="Unassembled WGS sequence"/>
</dbReference>
<evidence type="ECO:0000256" key="1">
    <source>
        <dbReference type="ARBA" id="ARBA00004123"/>
    </source>
</evidence>
<name>A0A4Z0Z1T1_9PEZI</name>
<dbReference type="AlphaFoldDB" id="A0A4Z0Z1T1"/>
<dbReference type="GO" id="GO:0005634">
    <property type="term" value="C:nucleus"/>
    <property type="evidence" value="ECO:0007669"/>
    <property type="project" value="UniProtKB-SubCell"/>
</dbReference>
<feature type="domain" description="Rad21/Rec8-like protein N-terminal" evidence="4">
    <location>
        <begin position="1"/>
        <end position="112"/>
    </location>
</feature>
<evidence type="ECO:0000256" key="2">
    <source>
        <dbReference type="ARBA" id="ARBA00023242"/>
    </source>
</evidence>
<comment type="caution">
    <text evidence="5">The sequence shown here is derived from an EMBL/GenBank/DDBJ whole genome shotgun (WGS) entry which is preliminary data.</text>
</comment>
<protein>
    <recommendedName>
        <fullName evidence="4">Rad21/Rec8-like protein N-terminal domain-containing protein</fullName>
    </recommendedName>
</protein>
<dbReference type="Pfam" id="PF04825">
    <property type="entry name" value="Rad21_Rec8_N"/>
    <property type="match status" value="1"/>
</dbReference>
<organism evidence="5 6">
    <name type="scientific">Xylaria hypoxylon</name>
    <dbReference type="NCBI Taxonomy" id="37992"/>
    <lineage>
        <taxon>Eukaryota</taxon>
        <taxon>Fungi</taxon>
        <taxon>Dikarya</taxon>
        <taxon>Ascomycota</taxon>
        <taxon>Pezizomycotina</taxon>
        <taxon>Sordariomycetes</taxon>
        <taxon>Xylariomycetidae</taxon>
        <taxon>Xylariales</taxon>
        <taxon>Xylariaceae</taxon>
        <taxon>Xylaria</taxon>
    </lineage>
</organism>
<evidence type="ECO:0000256" key="3">
    <source>
        <dbReference type="SAM" id="MobiDB-lite"/>
    </source>
</evidence>
<dbReference type="PANTHER" id="PTHR12585">
    <property type="entry name" value="SCC1 / RAD21 FAMILY MEMBER"/>
    <property type="match status" value="1"/>
</dbReference>
<dbReference type="GO" id="GO:0030892">
    <property type="term" value="C:mitotic cohesin complex"/>
    <property type="evidence" value="ECO:0007669"/>
    <property type="project" value="TreeGrafter"/>
</dbReference>
<gene>
    <name evidence="5" type="ORF">E0Z10_g3113</name>
</gene>
<feature type="compositionally biased region" description="Basic and acidic residues" evidence="3">
    <location>
        <begin position="453"/>
        <end position="462"/>
    </location>
</feature>
<dbReference type="GO" id="GO:0007064">
    <property type="term" value="P:mitotic sister chromatid cohesion"/>
    <property type="evidence" value="ECO:0007669"/>
    <property type="project" value="TreeGrafter"/>
</dbReference>
<evidence type="ECO:0000259" key="4">
    <source>
        <dbReference type="Pfam" id="PF04825"/>
    </source>
</evidence>
<feature type="region of interest" description="Disordered" evidence="3">
    <location>
        <begin position="393"/>
        <end position="522"/>
    </location>
</feature>